<dbReference type="OrthoDB" id="5187293at2"/>
<sequence>MTSLADRLSPPRLLHPVAWWLWGLLLAAAASRTTNPAYLIVLMAVVGWVVLLRRETGASTTLAIFMGIALVAVAIRVTMTVLLGSGVGGRTEMLSLPQVPLPDWMAGVQLGGPVMLESFLDAVYHGLQLAAILICVGACNVLADPRRLLRYVPATLYDVGTAVVVALTYVPQLADDARRIRTARRLRGHSGRGLGELARLVVPVLESSLDRSLTLAASMESRGYGRVTLEPRVRRRATLLTMIGLGGVLIGLYGLLDSSTPQLLGLPMLLLGCGCAVAALMSGARRDRRTPYRRDPWGIPESLVVATACLAPVVMSVAASRGDAGVVPPQVPAAWPTVSLLLVGALVLPIAAGALAPRPPRRAALEDAYRHRADELEVAA</sequence>
<dbReference type="AlphaFoldDB" id="A0A0K1JKQ3"/>
<feature type="transmembrane region" description="Helical" evidence="5">
    <location>
        <begin position="12"/>
        <end position="30"/>
    </location>
</feature>
<dbReference type="Proteomes" id="UP000066480">
    <property type="component" value="Chromosome"/>
</dbReference>
<dbReference type="STRING" id="571913.VV02_17115"/>
<reference evidence="6 7" key="1">
    <citation type="submission" date="2015-03" db="EMBL/GenBank/DDBJ databases">
        <title>Luteipulveratus halotolerans sp. nov., a novel actinobacterium (Dermacoccaceae) from Sarawak, Malaysia.</title>
        <authorList>
            <person name="Juboi H."/>
            <person name="Basik A."/>
            <person name="Shamsul S.S."/>
            <person name="Arnold P."/>
            <person name="Schmitt E.K."/>
            <person name="Sanglier J.-J."/>
            <person name="Yeo T."/>
        </authorList>
    </citation>
    <scope>NUCLEOTIDE SEQUENCE [LARGE SCALE GENOMIC DNA]</scope>
    <source>
        <strain evidence="6 7">MN07-A0370</strain>
    </source>
</reference>
<accession>A0A0K1JKQ3</accession>
<protein>
    <submittedName>
        <fullName evidence="6">Cobalt ABC transporter permease</fullName>
    </submittedName>
</protein>
<feature type="transmembrane region" description="Helical" evidence="5">
    <location>
        <begin position="122"/>
        <end position="143"/>
    </location>
</feature>
<feature type="transmembrane region" description="Helical" evidence="5">
    <location>
        <begin position="262"/>
        <end position="281"/>
    </location>
</feature>
<keyword evidence="7" id="KW-1185">Reference proteome</keyword>
<evidence type="ECO:0000256" key="2">
    <source>
        <dbReference type="ARBA" id="ARBA00022692"/>
    </source>
</evidence>
<dbReference type="PANTHER" id="PTHR33514">
    <property type="entry name" value="PROTEIN ABCI12, CHLOROPLASTIC"/>
    <property type="match status" value="1"/>
</dbReference>
<keyword evidence="2 5" id="KW-0812">Transmembrane</keyword>
<dbReference type="RefSeq" id="WP_052593375.1">
    <property type="nucleotide sequence ID" value="NZ_CP011112.1"/>
</dbReference>
<dbReference type="KEGG" id="lmoi:VV02_17115"/>
<gene>
    <name evidence="6" type="ORF">VV02_17115</name>
</gene>
<dbReference type="PATRIC" id="fig|571913.6.peg.3472"/>
<dbReference type="PANTHER" id="PTHR33514:SF15">
    <property type="entry name" value="COBALT TRANSPORT PROTEIN"/>
    <property type="match status" value="1"/>
</dbReference>
<feature type="transmembrane region" description="Helical" evidence="5">
    <location>
        <begin position="36"/>
        <end position="52"/>
    </location>
</feature>
<dbReference type="CDD" id="cd16914">
    <property type="entry name" value="EcfT"/>
    <property type="match status" value="1"/>
</dbReference>
<dbReference type="Pfam" id="PF02361">
    <property type="entry name" value="CbiQ"/>
    <property type="match status" value="1"/>
</dbReference>
<dbReference type="GO" id="GO:0005886">
    <property type="term" value="C:plasma membrane"/>
    <property type="evidence" value="ECO:0007669"/>
    <property type="project" value="TreeGrafter"/>
</dbReference>
<name>A0A0K1JKQ3_9MICO</name>
<feature type="transmembrane region" description="Helical" evidence="5">
    <location>
        <begin position="64"/>
        <end position="87"/>
    </location>
</feature>
<evidence type="ECO:0000256" key="5">
    <source>
        <dbReference type="SAM" id="Phobius"/>
    </source>
</evidence>
<feature type="transmembrane region" description="Helical" evidence="5">
    <location>
        <begin position="302"/>
        <end position="321"/>
    </location>
</feature>
<feature type="transmembrane region" description="Helical" evidence="5">
    <location>
        <begin position="237"/>
        <end position="256"/>
    </location>
</feature>
<evidence type="ECO:0000313" key="7">
    <source>
        <dbReference type="Proteomes" id="UP000066480"/>
    </source>
</evidence>
<evidence type="ECO:0000256" key="4">
    <source>
        <dbReference type="ARBA" id="ARBA00023136"/>
    </source>
</evidence>
<proteinExistence type="predicted"/>
<evidence type="ECO:0000313" key="6">
    <source>
        <dbReference type="EMBL" id="AKU17173.1"/>
    </source>
</evidence>
<evidence type="ECO:0000256" key="1">
    <source>
        <dbReference type="ARBA" id="ARBA00004141"/>
    </source>
</evidence>
<keyword evidence="3 5" id="KW-1133">Transmembrane helix</keyword>
<evidence type="ECO:0000256" key="3">
    <source>
        <dbReference type="ARBA" id="ARBA00022989"/>
    </source>
</evidence>
<dbReference type="InterPro" id="IPR003339">
    <property type="entry name" value="ABC/ECF_trnsptr_transmembrane"/>
</dbReference>
<dbReference type="EMBL" id="CP011112">
    <property type="protein sequence ID" value="AKU17173.1"/>
    <property type="molecule type" value="Genomic_DNA"/>
</dbReference>
<organism evidence="6 7">
    <name type="scientific">Luteipulveratus mongoliensis</name>
    <dbReference type="NCBI Taxonomy" id="571913"/>
    <lineage>
        <taxon>Bacteria</taxon>
        <taxon>Bacillati</taxon>
        <taxon>Actinomycetota</taxon>
        <taxon>Actinomycetes</taxon>
        <taxon>Micrococcales</taxon>
        <taxon>Dermacoccaceae</taxon>
        <taxon>Luteipulveratus</taxon>
    </lineage>
</organism>
<keyword evidence="4 5" id="KW-0472">Membrane</keyword>
<feature type="transmembrane region" description="Helical" evidence="5">
    <location>
        <begin position="333"/>
        <end position="356"/>
    </location>
</feature>
<comment type="subcellular location">
    <subcellularLocation>
        <location evidence="1">Membrane</location>
        <topology evidence="1">Multi-pass membrane protein</topology>
    </subcellularLocation>
</comment>